<gene>
    <name evidence="1" type="ORF">A3Q56_05419</name>
</gene>
<organism evidence="1 2">
    <name type="scientific">Intoshia linei</name>
    <dbReference type="NCBI Taxonomy" id="1819745"/>
    <lineage>
        <taxon>Eukaryota</taxon>
        <taxon>Metazoa</taxon>
        <taxon>Spiralia</taxon>
        <taxon>Lophotrochozoa</taxon>
        <taxon>Mesozoa</taxon>
        <taxon>Orthonectida</taxon>
        <taxon>Rhopaluridae</taxon>
        <taxon>Intoshia</taxon>
    </lineage>
</organism>
<dbReference type="OrthoDB" id="938199at2759"/>
<evidence type="ECO:0000313" key="2">
    <source>
        <dbReference type="Proteomes" id="UP000078046"/>
    </source>
</evidence>
<sequence>MQNTKPICSKCRTRKKHSVFLKEMNQISSYAKNFSKRQASYAKHSDSNNEEFTFPANYNNFHIYADVKLLRRFNSATDTDLKLKMLRIVCN</sequence>
<keyword evidence="2" id="KW-1185">Reference proteome</keyword>
<protein>
    <submittedName>
        <fullName evidence="1">Uncharacterized protein</fullName>
    </submittedName>
</protein>
<name>A0A177AXV7_9BILA</name>
<proteinExistence type="predicted"/>
<dbReference type="Proteomes" id="UP000078046">
    <property type="component" value="Unassembled WGS sequence"/>
</dbReference>
<comment type="caution">
    <text evidence="1">The sequence shown here is derived from an EMBL/GenBank/DDBJ whole genome shotgun (WGS) entry which is preliminary data.</text>
</comment>
<dbReference type="AlphaFoldDB" id="A0A177AXV7"/>
<accession>A0A177AXV7</accession>
<evidence type="ECO:0000313" key="1">
    <source>
        <dbReference type="EMBL" id="OAF66857.1"/>
    </source>
</evidence>
<reference evidence="1 2" key="1">
    <citation type="submission" date="2016-04" db="EMBL/GenBank/DDBJ databases">
        <title>The genome of Intoshia linei affirms orthonectids as highly simplified spiralians.</title>
        <authorList>
            <person name="Mikhailov K.V."/>
            <person name="Slusarev G.S."/>
            <person name="Nikitin M.A."/>
            <person name="Logacheva M.D."/>
            <person name="Penin A."/>
            <person name="Aleoshin V."/>
            <person name="Panchin Y.V."/>
        </authorList>
    </citation>
    <scope>NUCLEOTIDE SEQUENCE [LARGE SCALE GENOMIC DNA]</scope>
    <source>
        <strain evidence="1">Intl2013</strain>
        <tissue evidence="1">Whole animal</tissue>
    </source>
</reference>
<dbReference type="EMBL" id="LWCA01000809">
    <property type="protein sequence ID" value="OAF66857.1"/>
    <property type="molecule type" value="Genomic_DNA"/>
</dbReference>